<protein>
    <submittedName>
        <fullName evidence="1">Tryptophan 7-halogenase</fullName>
    </submittedName>
</protein>
<organism evidence="1 2">
    <name type="scientific">Defluviicoccus vanus</name>
    <dbReference type="NCBI Taxonomy" id="111831"/>
    <lineage>
        <taxon>Bacteria</taxon>
        <taxon>Pseudomonadati</taxon>
        <taxon>Pseudomonadota</taxon>
        <taxon>Alphaproteobacteria</taxon>
        <taxon>Rhodospirillales</taxon>
        <taxon>Rhodospirillaceae</taxon>
        <taxon>Defluviicoccus</taxon>
    </lineage>
</organism>
<dbReference type="InterPro" id="IPR006905">
    <property type="entry name" value="Flavin_halogenase"/>
</dbReference>
<evidence type="ECO:0000313" key="1">
    <source>
        <dbReference type="EMBL" id="QNT68157.1"/>
    </source>
</evidence>
<dbReference type="GO" id="GO:0004497">
    <property type="term" value="F:monooxygenase activity"/>
    <property type="evidence" value="ECO:0007669"/>
    <property type="project" value="InterPro"/>
</dbReference>
<name>A0A7H1MXH1_9PROT</name>
<dbReference type="Pfam" id="PF04820">
    <property type="entry name" value="Trp_halogenase"/>
    <property type="match status" value="2"/>
</dbReference>
<evidence type="ECO:0000313" key="2">
    <source>
        <dbReference type="Proteomes" id="UP000516369"/>
    </source>
</evidence>
<sequence length="453" mass="51518">MNSETQFPSSPDDCSDALVIGGGPAGTTIATLLKEKGWRITLLEQDHHPRFHIGESLLPMNLPILQRLGVLEAVRNIGMIKYAAEFTPGHSDQPCQPFYFSNAFDRTHPYAFQVRRSEFDEILFRNCVSKGVDAHEGVRVRDVTFRPGQTHLVAAVDDKGVARNWETRFIIDASGRDTVLARKLRLKRKNNEHQSAALFGHFAKVLRRPGRDEGNISIYWFEHGWFWMIPLRDGVMSVGAVCWPEYLKTRTTSPEDFLWQTIRLCPRVAERMQTAQLVDKVRATGNYSYTSERMYGDDFILVGDAFAFIDPVFSTGVMLAMTGALIGADAVDAHLRDPASSRQLFEQYQQRMRRGIRTVSWFIYRFTSPAMQSLFMAPRPIFGLQQAVTSILAGDLFGSNRFGVPLALFRAIFYLTFARNGSRAWQSYRRRKRNVGIEFRGGTLPEDQRALND</sequence>
<dbReference type="InterPro" id="IPR050816">
    <property type="entry name" value="Flavin-dep_Halogenase_NPB"/>
</dbReference>
<dbReference type="Proteomes" id="UP000516369">
    <property type="component" value="Chromosome"/>
</dbReference>
<keyword evidence="2" id="KW-1185">Reference proteome</keyword>
<dbReference type="PANTHER" id="PTHR43747">
    <property type="entry name" value="FAD-BINDING PROTEIN"/>
    <property type="match status" value="1"/>
</dbReference>
<accession>A0A7H1MXH1</accession>
<dbReference type="SUPFAM" id="SSF51905">
    <property type="entry name" value="FAD/NAD(P)-binding domain"/>
    <property type="match status" value="1"/>
</dbReference>
<dbReference type="Gene3D" id="3.50.50.60">
    <property type="entry name" value="FAD/NAD(P)-binding domain"/>
    <property type="match status" value="1"/>
</dbReference>
<dbReference type="EMBL" id="CP053923">
    <property type="protein sequence ID" value="QNT68157.1"/>
    <property type="molecule type" value="Genomic_DNA"/>
</dbReference>
<dbReference type="AlphaFoldDB" id="A0A7H1MXH1"/>
<dbReference type="PANTHER" id="PTHR43747:SF1">
    <property type="entry name" value="SLR1998 PROTEIN"/>
    <property type="match status" value="1"/>
</dbReference>
<proteinExistence type="predicted"/>
<reference evidence="1 2" key="1">
    <citation type="submission" date="2020-05" db="EMBL/GenBank/DDBJ databases">
        <title>Complete closed genome sequence of Defluviicoccus vanus.</title>
        <authorList>
            <person name="Bessarab I."/>
            <person name="Arumugam K."/>
            <person name="Maszenan A.M."/>
            <person name="Seviour R.J."/>
            <person name="Williams R.B."/>
        </authorList>
    </citation>
    <scope>NUCLEOTIDE SEQUENCE [LARGE SCALE GENOMIC DNA]</scope>
    <source>
        <strain evidence="1 2">Ben 114</strain>
    </source>
</reference>
<gene>
    <name evidence="1" type="ORF">HQ394_00735</name>
</gene>
<dbReference type="InterPro" id="IPR036188">
    <property type="entry name" value="FAD/NAD-bd_sf"/>
</dbReference>
<dbReference type="PRINTS" id="PR00420">
    <property type="entry name" value="RNGMNOXGNASE"/>
</dbReference>
<dbReference type="KEGG" id="dvn:HQ394_00735"/>